<dbReference type="InterPro" id="IPR006668">
    <property type="entry name" value="Mg_transptr_MgtE_intracell_dom"/>
</dbReference>
<evidence type="ECO:0000259" key="10">
    <source>
        <dbReference type="PROSITE" id="PS51371"/>
    </source>
</evidence>
<dbReference type="Pfam" id="PF00571">
    <property type="entry name" value="CBS"/>
    <property type="match status" value="2"/>
</dbReference>
<keyword evidence="4 9" id="KW-0812">Transmembrane</keyword>
<dbReference type="SUPFAM" id="SSF161093">
    <property type="entry name" value="MgtE membrane domain-like"/>
    <property type="match status" value="1"/>
</dbReference>
<keyword evidence="6 9" id="KW-1133">Transmembrane helix</keyword>
<keyword evidence="5 9" id="KW-0460">Magnesium</keyword>
<evidence type="ECO:0000256" key="3">
    <source>
        <dbReference type="ARBA" id="ARBA00022448"/>
    </source>
</evidence>
<dbReference type="EMBL" id="JACOPF010000001">
    <property type="protein sequence ID" value="MBC5687355.1"/>
    <property type="molecule type" value="Genomic_DNA"/>
</dbReference>
<name>A0A923LEU5_9FIRM</name>
<dbReference type="GO" id="GO:0005886">
    <property type="term" value="C:plasma membrane"/>
    <property type="evidence" value="ECO:0007669"/>
    <property type="project" value="UniProtKB-SubCell"/>
</dbReference>
<comment type="subcellular location">
    <subcellularLocation>
        <location evidence="9">Cell membrane</location>
        <topology evidence="9">Multi-pass membrane protein</topology>
    </subcellularLocation>
    <subcellularLocation>
        <location evidence="1">Membrane</location>
        <topology evidence="1">Multi-pass membrane protein</topology>
    </subcellularLocation>
</comment>
<dbReference type="InterPro" id="IPR000644">
    <property type="entry name" value="CBS_dom"/>
</dbReference>
<comment type="similarity">
    <text evidence="2 9">Belongs to the SLC41A transporter family.</text>
</comment>
<dbReference type="Proteomes" id="UP000652477">
    <property type="component" value="Unassembled WGS sequence"/>
</dbReference>
<sequence>MDKDIFVKLLQQRQFKAVRSILDVMNEVDIASLLSDLDDKELALAFRLIPKDKAAEVFSNMDSTMQTYLVEMFTEKELKELLDDLYMDDTVDMLEELPANLVSRILDTVSSSDRLMINELLNYPDDSAGSIMTTEYVDIRKSMTVAQAMAHIKETGIHKETIYTCYVTERRQLIGTVSAKELMTEDDNTLIAELMETEIISVHTHTDQEEVAQLLRKYDLLALPVLDAENYMVGIVTFDDAMDVMVEETTEDITKMAAMSPSEKPYFATSVFAHARHRIPWLLVLMFSATVTGTIITRYENAFNAIPLLVSFIPMLMDTGGNCGSQSSTLVIRGIALDEIHFKDLFKVMFKEFRISVIVGLVLALANGVRIFIMYQNATLAFVIACSLAATIVVAKLIGCLLPLCAKQIHLDPAIMASPLITTLVDTFSILIYFNIATVFFHL</sequence>
<dbReference type="SUPFAM" id="SSF158791">
    <property type="entry name" value="MgtE N-terminal domain-like"/>
    <property type="match status" value="1"/>
</dbReference>
<evidence type="ECO:0000256" key="5">
    <source>
        <dbReference type="ARBA" id="ARBA00022842"/>
    </source>
</evidence>
<keyword evidence="9" id="KW-0479">Metal-binding</keyword>
<evidence type="ECO:0000313" key="12">
    <source>
        <dbReference type="Proteomes" id="UP000652477"/>
    </source>
</evidence>
<comment type="caution">
    <text evidence="9">Lacks conserved residue(s) required for the propagation of feature annotation.</text>
</comment>
<evidence type="ECO:0000256" key="7">
    <source>
        <dbReference type="ARBA" id="ARBA00023136"/>
    </source>
</evidence>
<dbReference type="GO" id="GO:0046872">
    <property type="term" value="F:metal ion binding"/>
    <property type="evidence" value="ECO:0007669"/>
    <property type="project" value="UniProtKB-KW"/>
</dbReference>
<keyword evidence="12" id="KW-1185">Reference proteome</keyword>
<dbReference type="GO" id="GO:0015095">
    <property type="term" value="F:magnesium ion transmembrane transporter activity"/>
    <property type="evidence" value="ECO:0007669"/>
    <property type="project" value="UniProtKB-UniRule"/>
</dbReference>
<keyword evidence="9" id="KW-1003">Cell membrane</keyword>
<feature type="domain" description="CBS" evidence="10">
    <location>
        <begin position="195"/>
        <end position="251"/>
    </location>
</feature>
<evidence type="ECO:0000256" key="6">
    <source>
        <dbReference type="ARBA" id="ARBA00022989"/>
    </source>
</evidence>
<dbReference type="Gene3D" id="1.10.357.20">
    <property type="entry name" value="SLC41 divalent cation transporters, integral membrane domain"/>
    <property type="match status" value="1"/>
</dbReference>
<dbReference type="Gene3D" id="1.25.60.10">
    <property type="entry name" value="MgtE N-terminal domain-like"/>
    <property type="match status" value="1"/>
</dbReference>
<dbReference type="PANTHER" id="PTHR43773:SF1">
    <property type="entry name" value="MAGNESIUM TRANSPORTER MGTE"/>
    <property type="match status" value="1"/>
</dbReference>
<keyword evidence="7 9" id="KW-0472">Membrane</keyword>
<dbReference type="PANTHER" id="PTHR43773">
    <property type="entry name" value="MAGNESIUM TRANSPORTER MGTE"/>
    <property type="match status" value="1"/>
</dbReference>
<evidence type="ECO:0000256" key="8">
    <source>
        <dbReference type="PROSITE-ProRule" id="PRU00703"/>
    </source>
</evidence>
<dbReference type="PROSITE" id="PS51371">
    <property type="entry name" value="CBS"/>
    <property type="match status" value="1"/>
</dbReference>
<dbReference type="InterPro" id="IPR046342">
    <property type="entry name" value="CBS_dom_sf"/>
</dbReference>
<dbReference type="SMART" id="SM00116">
    <property type="entry name" value="CBS"/>
    <property type="match status" value="1"/>
</dbReference>
<dbReference type="RefSeq" id="WP_186874052.1">
    <property type="nucleotide sequence ID" value="NZ_JACOPF010000001.1"/>
</dbReference>
<evidence type="ECO:0000256" key="4">
    <source>
        <dbReference type="ARBA" id="ARBA00022692"/>
    </source>
</evidence>
<comment type="caution">
    <text evidence="11">The sequence shown here is derived from an EMBL/GenBank/DDBJ whole genome shotgun (WGS) entry which is preliminary data.</text>
</comment>
<dbReference type="InterPro" id="IPR036739">
    <property type="entry name" value="SLC41_membr_dom_sf"/>
</dbReference>
<comment type="function">
    <text evidence="9">Acts as a magnesium transporter.</text>
</comment>
<reference evidence="11" key="1">
    <citation type="submission" date="2020-08" db="EMBL/GenBank/DDBJ databases">
        <title>Genome public.</title>
        <authorList>
            <person name="Liu C."/>
            <person name="Sun Q."/>
        </authorList>
    </citation>
    <scope>NUCLEOTIDE SEQUENCE</scope>
    <source>
        <strain evidence="11">NSJ-55</strain>
    </source>
</reference>
<dbReference type="CDD" id="cd04606">
    <property type="entry name" value="CBS_pair_Mg_transporter"/>
    <property type="match status" value="1"/>
</dbReference>
<dbReference type="InterPro" id="IPR006669">
    <property type="entry name" value="MgtE_transporter"/>
</dbReference>
<evidence type="ECO:0000256" key="2">
    <source>
        <dbReference type="ARBA" id="ARBA00009749"/>
    </source>
</evidence>
<comment type="subunit">
    <text evidence="9">Homodimer.</text>
</comment>
<gene>
    <name evidence="11" type="primary">mgtE</name>
    <name evidence="11" type="ORF">H8S37_00200</name>
</gene>
<dbReference type="InterPro" id="IPR038076">
    <property type="entry name" value="MgtE_N_sf"/>
</dbReference>
<protein>
    <recommendedName>
        <fullName evidence="9">Magnesium transporter MgtE</fullName>
    </recommendedName>
</protein>
<dbReference type="AlphaFoldDB" id="A0A923LEU5"/>
<evidence type="ECO:0000256" key="1">
    <source>
        <dbReference type="ARBA" id="ARBA00004141"/>
    </source>
</evidence>
<feature type="transmembrane region" description="Helical" evidence="9">
    <location>
        <begin position="414"/>
        <end position="436"/>
    </location>
</feature>
<dbReference type="Pfam" id="PF01769">
    <property type="entry name" value="MgtE"/>
    <property type="match status" value="1"/>
</dbReference>
<proteinExistence type="inferred from homology"/>
<feature type="transmembrane region" description="Helical" evidence="9">
    <location>
        <begin position="353"/>
        <end position="373"/>
    </location>
</feature>
<accession>A0A923LEU5</accession>
<feature type="transmembrane region" description="Helical" evidence="9">
    <location>
        <begin position="379"/>
        <end position="402"/>
    </location>
</feature>
<dbReference type="InterPro" id="IPR006667">
    <property type="entry name" value="SLC41_membr_dom"/>
</dbReference>
<keyword evidence="3 9" id="KW-0813">Transport</keyword>
<dbReference type="SUPFAM" id="SSF54631">
    <property type="entry name" value="CBS-domain pair"/>
    <property type="match status" value="1"/>
</dbReference>
<dbReference type="SMART" id="SM00924">
    <property type="entry name" value="MgtE_N"/>
    <property type="match status" value="1"/>
</dbReference>
<dbReference type="Pfam" id="PF03448">
    <property type="entry name" value="MgtE_N"/>
    <property type="match status" value="1"/>
</dbReference>
<keyword evidence="8" id="KW-0129">CBS domain</keyword>
<evidence type="ECO:0000313" key="11">
    <source>
        <dbReference type="EMBL" id="MBC5687355.1"/>
    </source>
</evidence>
<organism evidence="11 12">
    <name type="scientific">Mediterraneibacter hominis</name>
    <dbReference type="NCBI Taxonomy" id="2763054"/>
    <lineage>
        <taxon>Bacteria</taxon>
        <taxon>Bacillati</taxon>
        <taxon>Bacillota</taxon>
        <taxon>Clostridia</taxon>
        <taxon>Lachnospirales</taxon>
        <taxon>Lachnospiraceae</taxon>
        <taxon>Mediterraneibacter</taxon>
    </lineage>
</organism>
<dbReference type="NCBIfam" id="TIGR00400">
    <property type="entry name" value="mgtE"/>
    <property type="match status" value="1"/>
</dbReference>
<evidence type="ECO:0000256" key="9">
    <source>
        <dbReference type="RuleBase" id="RU362011"/>
    </source>
</evidence>
<dbReference type="Gene3D" id="3.10.580.10">
    <property type="entry name" value="CBS-domain"/>
    <property type="match status" value="1"/>
</dbReference>